<evidence type="ECO:0000259" key="4">
    <source>
        <dbReference type="Pfam" id="PF00501"/>
    </source>
</evidence>
<dbReference type="Proteomes" id="UP001370348">
    <property type="component" value="Chromosome"/>
</dbReference>
<dbReference type="EMBL" id="CP089984">
    <property type="protein sequence ID" value="WXB19503.1"/>
    <property type="molecule type" value="Genomic_DNA"/>
</dbReference>
<protein>
    <submittedName>
        <fullName evidence="5">Fatty acyl-AMP ligase</fullName>
    </submittedName>
</protein>
<dbReference type="PANTHER" id="PTHR22754">
    <property type="entry name" value="DISCO-INTERACTING PROTEIN 2 DIP2 -RELATED"/>
    <property type="match status" value="1"/>
</dbReference>
<comment type="similarity">
    <text evidence="1">Belongs to the ATP-dependent AMP-binding enzyme family.</text>
</comment>
<sequence length="579" mass="62568">MLDGEDRSETIDYRALSRRARRVAMGLRAWPAGERALLIFPPGLDFIAGFLGCLHAGLIAVPAYPPTFGRLARSLPRLEAIAANAGANVILTTSPILDRRGAITAHAPSLGRLNWVATDRLPEGIEEEWSEPDIGPDDVAFLQYTSGSTGAPKGVMVTHGNLLANLECTCEACFRGAKDSIYVGWLPPYHDMGLIGQLLQPLYSGYPCITMSPLHFLQRPFRWLRAITRYRGTTSASPNFAFDVCNRKIPPEERAQLDLSSLSVVFNGAEPIRAATLRTFSELFAPCGFRPSSFYPCYGLAESTLMVSGGQRHGGYRTHDVDAQELEAGRALPVRDRARTLVGVGRPMSGHTVTIVDDGGVPVPPGIVGEILIAGPSVARGYWGDPELSEATFCARIEGAPAAPGDREGRGFAGGPEDRGHPDPHVYLRSGDLGFVNEEGELFVTGRRKDLIILRGRNLFPQDIEEIVEAAHPAVRRGCSAAFAASAGAIGSIDSIAAAGSNDDDEERLIVAAEVERHTDFAAVARAIHRAIADEFTVRAAEVLLLKEATIPKTSSGKLRRFQCRKGHRDNTLDVIYRG</sequence>
<evidence type="ECO:0000256" key="2">
    <source>
        <dbReference type="ARBA" id="ARBA00022598"/>
    </source>
</evidence>
<accession>A0ABZ2MAH2</accession>
<keyword evidence="6" id="KW-1185">Reference proteome</keyword>
<dbReference type="InterPro" id="IPR040097">
    <property type="entry name" value="FAAL/FAAC"/>
</dbReference>
<dbReference type="PANTHER" id="PTHR22754:SF32">
    <property type="entry name" value="DISCO-INTERACTING PROTEIN 2"/>
    <property type="match status" value="1"/>
</dbReference>
<dbReference type="PROSITE" id="PS00455">
    <property type="entry name" value="AMP_BINDING"/>
    <property type="match status" value="1"/>
</dbReference>
<gene>
    <name evidence="5" type="ORF">LZC94_20020</name>
</gene>
<feature type="region of interest" description="Disordered" evidence="3">
    <location>
        <begin position="400"/>
        <end position="423"/>
    </location>
</feature>
<dbReference type="InterPro" id="IPR020845">
    <property type="entry name" value="AMP-binding_CS"/>
</dbReference>
<dbReference type="InterPro" id="IPR042099">
    <property type="entry name" value="ANL_N_sf"/>
</dbReference>
<dbReference type="CDD" id="cd05931">
    <property type="entry name" value="FAAL"/>
    <property type="match status" value="1"/>
</dbReference>
<dbReference type="InterPro" id="IPR045851">
    <property type="entry name" value="AMP-bd_C_sf"/>
</dbReference>
<evidence type="ECO:0000313" key="6">
    <source>
        <dbReference type="Proteomes" id="UP001370348"/>
    </source>
</evidence>
<dbReference type="Gene3D" id="3.40.50.12780">
    <property type="entry name" value="N-terminal domain of ligase-like"/>
    <property type="match status" value="1"/>
</dbReference>
<name>A0ABZ2MAH2_9BACT</name>
<dbReference type="InterPro" id="IPR000873">
    <property type="entry name" value="AMP-dep_synth/lig_dom"/>
</dbReference>
<evidence type="ECO:0000256" key="3">
    <source>
        <dbReference type="SAM" id="MobiDB-lite"/>
    </source>
</evidence>
<dbReference type="Pfam" id="PF00501">
    <property type="entry name" value="AMP-binding"/>
    <property type="match status" value="1"/>
</dbReference>
<feature type="domain" description="AMP-dependent synthetase/ligase" evidence="4">
    <location>
        <begin position="7"/>
        <end position="383"/>
    </location>
</feature>
<organism evidence="5 6">
    <name type="scientific">Pendulispora albinea</name>
    <dbReference type="NCBI Taxonomy" id="2741071"/>
    <lineage>
        <taxon>Bacteria</taxon>
        <taxon>Pseudomonadati</taxon>
        <taxon>Myxococcota</taxon>
        <taxon>Myxococcia</taxon>
        <taxon>Myxococcales</taxon>
        <taxon>Sorangiineae</taxon>
        <taxon>Pendulisporaceae</taxon>
        <taxon>Pendulispora</taxon>
    </lineage>
</organism>
<keyword evidence="2 5" id="KW-0436">Ligase</keyword>
<evidence type="ECO:0000313" key="5">
    <source>
        <dbReference type="EMBL" id="WXB19503.1"/>
    </source>
</evidence>
<dbReference type="Gene3D" id="3.30.300.30">
    <property type="match status" value="1"/>
</dbReference>
<dbReference type="SUPFAM" id="SSF56801">
    <property type="entry name" value="Acetyl-CoA synthetase-like"/>
    <property type="match status" value="1"/>
</dbReference>
<proteinExistence type="inferred from homology"/>
<reference evidence="5 6" key="1">
    <citation type="submission" date="2021-12" db="EMBL/GenBank/DDBJ databases">
        <title>Discovery of the Pendulisporaceae a myxobacterial family with distinct sporulation behavior and unique specialized metabolism.</title>
        <authorList>
            <person name="Garcia R."/>
            <person name="Popoff A."/>
            <person name="Bader C.D."/>
            <person name="Loehr J."/>
            <person name="Walesch S."/>
            <person name="Walt C."/>
            <person name="Boldt J."/>
            <person name="Bunk B."/>
            <person name="Haeckl F.J.F.P.J."/>
            <person name="Gunesch A.P."/>
            <person name="Birkelbach J."/>
            <person name="Nuebel U."/>
            <person name="Pietschmann T."/>
            <person name="Bach T."/>
            <person name="Mueller R."/>
        </authorList>
    </citation>
    <scope>NUCLEOTIDE SEQUENCE [LARGE SCALE GENOMIC DNA]</scope>
    <source>
        <strain evidence="5 6">MSr11954</strain>
    </source>
</reference>
<feature type="compositionally biased region" description="Basic and acidic residues" evidence="3">
    <location>
        <begin position="405"/>
        <end position="423"/>
    </location>
</feature>
<dbReference type="GO" id="GO:0016874">
    <property type="term" value="F:ligase activity"/>
    <property type="evidence" value="ECO:0007669"/>
    <property type="project" value="UniProtKB-KW"/>
</dbReference>
<evidence type="ECO:0000256" key="1">
    <source>
        <dbReference type="ARBA" id="ARBA00006432"/>
    </source>
</evidence>